<name>A0AAE3LTV2_9BACI</name>
<keyword evidence="2" id="KW-1185">Reference proteome</keyword>
<gene>
    <name evidence="1" type="ORF">OEV98_13545</name>
</gene>
<dbReference type="EMBL" id="JAOUSF010000004">
    <property type="protein sequence ID" value="MCU9614563.1"/>
    <property type="molecule type" value="Genomic_DNA"/>
</dbReference>
<dbReference type="Proteomes" id="UP001209318">
    <property type="component" value="Unassembled WGS sequence"/>
</dbReference>
<dbReference type="AlphaFoldDB" id="A0AAE3LTV2"/>
<organism evidence="1 2">
    <name type="scientific">Perspicuibacillus lycopersici</name>
    <dbReference type="NCBI Taxonomy" id="1325689"/>
    <lineage>
        <taxon>Bacteria</taxon>
        <taxon>Bacillati</taxon>
        <taxon>Bacillota</taxon>
        <taxon>Bacilli</taxon>
        <taxon>Bacillales</taxon>
        <taxon>Bacillaceae</taxon>
        <taxon>Perspicuibacillus</taxon>
    </lineage>
</organism>
<protein>
    <submittedName>
        <fullName evidence="1">Uncharacterized protein</fullName>
    </submittedName>
</protein>
<dbReference type="RefSeq" id="WP_263073859.1">
    <property type="nucleotide sequence ID" value="NZ_JAOUSF010000004.1"/>
</dbReference>
<proteinExistence type="predicted"/>
<reference evidence="1" key="1">
    <citation type="submission" date="2022-10" db="EMBL/GenBank/DDBJ databases">
        <title>Description of Fervidibacillus gen. nov. in the family Fervidibacillaceae fam. nov. with two species, Fervidibacillus albus sp. nov., and Fervidibacillus halotolerans sp. nov., isolated from tidal flat sediments.</title>
        <authorList>
            <person name="Kwon K.K."/>
            <person name="Yang S.-H."/>
        </authorList>
    </citation>
    <scope>NUCLEOTIDE SEQUENCE</scope>
    <source>
        <strain evidence="1">JCM 19140</strain>
    </source>
</reference>
<comment type="caution">
    <text evidence="1">The sequence shown here is derived from an EMBL/GenBank/DDBJ whole genome shotgun (WGS) entry which is preliminary data.</text>
</comment>
<sequence length="403" mass="46212">MEVFLGNTNCYSIPDETVPAFYYCCRAWGFQVDMDVTAGRITLLPGLSNKRILLLRDQHLQSSLRMERYEEQMLQFIQNSLKSSGVQYSQSEQEKVEALDLSLSIFISQLPYLQDTTLEIYCSPAEFAAEWINEIKSECEKHTIKLVIHEIDEKETYQKVACHILYPMEMEASFWEKVGKSLAAILSLGLLHKLQGDNRQSLLSIFPLEHWLKAFTTTMANKEIALIEETAQEIMDTQVQRNQPAQKNILARAESFFDYHLFLMKNKTPKIFGGLSLKNTGNVLLRNPIICFRISPPGSVSFNGQILPPNAIQTQGIQTSDGPKGWRYMYDHWQEDAQEKGEIWICPINELTIAPDENISLSNIQMKVNDMEHVNSIKIEAYTFFSEHKLEIVSNNKISLLLN</sequence>
<evidence type="ECO:0000313" key="2">
    <source>
        <dbReference type="Proteomes" id="UP001209318"/>
    </source>
</evidence>
<evidence type="ECO:0000313" key="1">
    <source>
        <dbReference type="EMBL" id="MCU9614563.1"/>
    </source>
</evidence>
<accession>A0AAE3LTV2</accession>